<evidence type="ECO:0000313" key="2">
    <source>
        <dbReference type="RefSeq" id="XP_045154705.1"/>
    </source>
</evidence>
<protein>
    <submittedName>
        <fullName evidence="2">Urotensin-2</fullName>
    </submittedName>
</protein>
<name>A0AC55DSI0_ECHTE</name>
<reference evidence="2" key="1">
    <citation type="submission" date="2025-08" db="UniProtKB">
        <authorList>
            <consortium name="RefSeq"/>
        </authorList>
    </citation>
    <scope>IDENTIFICATION</scope>
</reference>
<keyword evidence="1" id="KW-1185">Reference proteome</keyword>
<organism evidence="1 2">
    <name type="scientific">Echinops telfairi</name>
    <name type="common">Lesser hedgehog tenrec</name>
    <dbReference type="NCBI Taxonomy" id="9371"/>
    <lineage>
        <taxon>Eukaryota</taxon>
        <taxon>Metazoa</taxon>
        <taxon>Chordata</taxon>
        <taxon>Craniata</taxon>
        <taxon>Vertebrata</taxon>
        <taxon>Euteleostomi</taxon>
        <taxon>Mammalia</taxon>
        <taxon>Eutheria</taxon>
        <taxon>Afrotheria</taxon>
        <taxon>Tenrecidae</taxon>
        <taxon>Tenrecinae</taxon>
        <taxon>Echinops</taxon>
    </lineage>
</organism>
<sequence length="126" mass="14221">MYQWASCWLFIGFLTPLFSLPVTDFREVSPQLSATDEDARWTSSEVQRASLLRMLPEMLNAQRAAGLGTPGEEIKPRTSSFRSGGTTRNALSGQDPKVLLRDLLVGTRKPSKKYETPSECFWKYCI</sequence>
<gene>
    <name evidence="2" type="primary">UTS2</name>
</gene>
<proteinExistence type="predicted"/>
<evidence type="ECO:0000313" key="1">
    <source>
        <dbReference type="Proteomes" id="UP000694863"/>
    </source>
</evidence>
<dbReference type="Proteomes" id="UP000694863">
    <property type="component" value="Unplaced"/>
</dbReference>
<dbReference type="RefSeq" id="XP_045154705.1">
    <property type="nucleotide sequence ID" value="XM_045298770.1"/>
</dbReference>
<accession>A0AC55DSI0</accession>